<dbReference type="Gene3D" id="1.10.418.60">
    <property type="entry name" value="Ncd80 complex, Nuf2 subunit"/>
    <property type="match status" value="1"/>
</dbReference>
<dbReference type="Proteomes" id="UP000828390">
    <property type="component" value="Unassembled WGS sequence"/>
</dbReference>
<keyword evidence="6 9" id="KW-0175">Coiled coil</keyword>
<evidence type="ECO:0000313" key="12">
    <source>
        <dbReference type="Proteomes" id="UP000828390"/>
    </source>
</evidence>
<evidence type="ECO:0000256" key="1">
    <source>
        <dbReference type="ARBA" id="ARBA00004584"/>
    </source>
</evidence>
<keyword evidence="3" id="KW-0158">Chromosome</keyword>
<keyword evidence="5" id="KW-0498">Mitosis</keyword>
<feature type="domain" description="Kinetochore protein Nuf2 N-terminal" evidence="10">
    <location>
        <begin position="3"/>
        <end position="141"/>
    </location>
</feature>
<comment type="similarity">
    <text evidence="2">Belongs to the NUF2 family.</text>
</comment>
<dbReference type="Pfam" id="PF03800">
    <property type="entry name" value="Nuf2"/>
    <property type="match status" value="1"/>
</dbReference>
<evidence type="ECO:0000313" key="11">
    <source>
        <dbReference type="EMBL" id="KAH3862579.1"/>
    </source>
</evidence>
<accession>A0A9D4LRJ3</accession>
<evidence type="ECO:0000256" key="8">
    <source>
        <dbReference type="ARBA" id="ARBA00023328"/>
    </source>
</evidence>
<evidence type="ECO:0000256" key="6">
    <source>
        <dbReference type="ARBA" id="ARBA00023054"/>
    </source>
</evidence>
<keyword evidence="8" id="KW-0137">Centromere</keyword>
<dbReference type="InterPro" id="IPR038275">
    <property type="entry name" value="Nuf2_N_sf"/>
</dbReference>
<evidence type="ECO:0000256" key="5">
    <source>
        <dbReference type="ARBA" id="ARBA00022776"/>
    </source>
</evidence>
<dbReference type="EMBL" id="JAIWYP010000002">
    <property type="protein sequence ID" value="KAH3862579.1"/>
    <property type="molecule type" value="Genomic_DNA"/>
</dbReference>
<evidence type="ECO:0000256" key="4">
    <source>
        <dbReference type="ARBA" id="ARBA00022618"/>
    </source>
</evidence>
<proteinExistence type="inferred from homology"/>
<evidence type="ECO:0000256" key="9">
    <source>
        <dbReference type="SAM" id="Coils"/>
    </source>
</evidence>
<sequence>MALTFPVLPVSEIILSLEELCGFQLTSQHFSKPDSLVWQDLYKKMMSEIVGRSLDECMMEPLHLTPVELEFPELYTDTLNVLTLINAMSKLMPPLFVDDFSSRDVLMPTSSRLEKLCSAIINFLRYKSSRICMYEDMKAEVEAEREHHESLLKRNEELKQKINSIRSERAKREPEIEKVQDEISQVSNQMMENHRSRHAIEKNISDVKAKILEKKAKADQLKCKILKQKEVEGILSQKIVTSPEKVMAEQGELRQQLESLRETEDRKKNRFVEVDSQRKDLKQVVQNCEKGIQLLEMIHASVDRETVMVNQIQVILDQVQEGRDRLQEMERRKETVFEMLRKRQEKLAKMSLMHQNKVKILQEQMESYKQDKDKLEAQKSVDSERKTKMLQVKSQVTENVRRLQRDMEQKVESLKNAYGRLLEQTDSLNVLYAKEWDDIRKLLKN</sequence>
<evidence type="ECO:0000256" key="3">
    <source>
        <dbReference type="ARBA" id="ARBA00022454"/>
    </source>
</evidence>
<evidence type="ECO:0000256" key="2">
    <source>
        <dbReference type="ARBA" id="ARBA00005498"/>
    </source>
</evidence>
<keyword evidence="4" id="KW-0132">Cell division</keyword>
<dbReference type="OrthoDB" id="8194677at2759"/>
<comment type="caution">
    <text evidence="11">The sequence shown here is derived from an EMBL/GenBank/DDBJ whole genome shotgun (WGS) entry which is preliminary data.</text>
</comment>
<organism evidence="11 12">
    <name type="scientific">Dreissena polymorpha</name>
    <name type="common">Zebra mussel</name>
    <name type="synonym">Mytilus polymorpha</name>
    <dbReference type="NCBI Taxonomy" id="45954"/>
    <lineage>
        <taxon>Eukaryota</taxon>
        <taxon>Metazoa</taxon>
        <taxon>Spiralia</taxon>
        <taxon>Lophotrochozoa</taxon>
        <taxon>Mollusca</taxon>
        <taxon>Bivalvia</taxon>
        <taxon>Autobranchia</taxon>
        <taxon>Heteroconchia</taxon>
        <taxon>Euheterodonta</taxon>
        <taxon>Imparidentia</taxon>
        <taxon>Neoheterodontei</taxon>
        <taxon>Myida</taxon>
        <taxon>Dreissenoidea</taxon>
        <taxon>Dreissenidae</taxon>
        <taxon>Dreissena</taxon>
    </lineage>
</organism>
<dbReference type="GO" id="GO:0031262">
    <property type="term" value="C:Ndc80 complex"/>
    <property type="evidence" value="ECO:0007669"/>
    <property type="project" value="InterPro"/>
</dbReference>
<keyword evidence="12" id="KW-1185">Reference proteome</keyword>
<dbReference type="GO" id="GO:0051301">
    <property type="term" value="P:cell division"/>
    <property type="evidence" value="ECO:0007669"/>
    <property type="project" value="UniProtKB-KW"/>
</dbReference>
<feature type="coiled-coil region" evidence="9">
    <location>
        <begin position="134"/>
        <end position="168"/>
    </location>
</feature>
<dbReference type="AlphaFoldDB" id="A0A9D4LRJ3"/>
<evidence type="ECO:0000256" key="7">
    <source>
        <dbReference type="ARBA" id="ARBA00023306"/>
    </source>
</evidence>
<dbReference type="InterPro" id="IPR005549">
    <property type="entry name" value="Kinetochore_Nuf2_N"/>
</dbReference>
<reference evidence="11" key="1">
    <citation type="journal article" date="2019" name="bioRxiv">
        <title>The Genome of the Zebra Mussel, Dreissena polymorpha: A Resource for Invasive Species Research.</title>
        <authorList>
            <person name="McCartney M.A."/>
            <person name="Auch B."/>
            <person name="Kono T."/>
            <person name="Mallez S."/>
            <person name="Zhang Y."/>
            <person name="Obille A."/>
            <person name="Becker A."/>
            <person name="Abrahante J.E."/>
            <person name="Garbe J."/>
            <person name="Badalamenti J.P."/>
            <person name="Herman A."/>
            <person name="Mangelson H."/>
            <person name="Liachko I."/>
            <person name="Sullivan S."/>
            <person name="Sone E.D."/>
            <person name="Koren S."/>
            <person name="Silverstein K.A.T."/>
            <person name="Beckman K.B."/>
            <person name="Gohl D.M."/>
        </authorList>
    </citation>
    <scope>NUCLEOTIDE SEQUENCE</scope>
    <source>
        <strain evidence="11">Duluth1</strain>
        <tissue evidence="11">Whole animal</tissue>
    </source>
</reference>
<keyword evidence="7" id="KW-0131">Cell cycle</keyword>
<gene>
    <name evidence="11" type="ORF">DPMN_025548</name>
</gene>
<evidence type="ECO:0000259" key="10">
    <source>
        <dbReference type="Pfam" id="PF03800"/>
    </source>
</evidence>
<reference evidence="11" key="2">
    <citation type="submission" date="2020-11" db="EMBL/GenBank/DDBJ databases">
        <authorList>
            <person name="McCartney M.A."/>
            <person name="Auch B."/>
            <person name="Kono T."/>
            <person name="Mallez S."/>
            <person name="Becker A."/>
            <person name="Gohl D.M."/>
            <person name="Silverstein K.A.T."/>
            <person name="Koren S."/>
            <person name="Bechman K.B."/>
            <person name="Herman A."/>
            <person name="Abrahante J.E."/>
            <person name="Garbe J."/>
        </authorList>
    </citation>
    <scope>NUCLEOTIDE SEQUENCE</scope>
    <source>
        <strain evidence="11">Duluth1</strain>
        <tissue evidence="11">Whole animal</tissue>
    </source>
</reference>
<feature type="coiled-coil region" evidence="9">
    <location>
        <begin position="312"/>
        <end position="424"/>
    </location>
</feature>
<comment type="subcellular location">
    <subcellularLocation>
        <location evidence="1">Chromosome</location>
        <location evidence="1">Centromere</location>
    </subcellularLocation>
</comment>
<name>A0A9D4LRJ3_DREPO</name>
<protein>
    <recommendedName>
        <fullName evidence="10">Kinetochore protein Nuf2 N-terminal domain-containing protein</fullName>
    </recommendedName>
</protein>